<accession>A0A8T1E9H8</accession>
<organism evidence="1 2">
    <name type="scientific">Phytophthora cactorum</name>
    <dbReference type="NCBI Taxonomy" id="29920"/>
    <lineage>
        <taxon>Eukaryota</taxon>
        <taxon>Sar</taxon>
        <taxon>Stramenopiles</taxon>
        <taxon>Oomycota</taxon>
        <taxon>Peronosporomycetes</taxon>
        <taxon>Peronosporales</taxon>
        <taxon>Peronosporaceae</taxon>
        <taxon>Phytophthora</taxon>
    </lineage>
</organism>
<comment type="caution">
    <text evidence="1">The sequence shown here is derived from an EMBL/GenBank/DDBJ whole genome shotgun (WGS) entry which is preliminary data.</text>
</comment>
<protein>
    <submittedName>
        <fullName evidence="1">Uncharacterized protein</fullName>
    </submittedName>
</protein>
<evidence type="ECO:0000313" key="1">
    <source>
        <dbReference type="EMBL" id="KAG2951201.1"/>
    </source>
</evidence>
<reference evidence="1" key="1">
    <citation type="submission" date="2018-10" db="EMBL/GenBank/DDBJ databases">
        <title>Effector identification in a new, highly contiguous assembly of the strawberry crown rot pathogen Phytophthora cactorum.</title>
        <authorList>
            <person name="Armitage A.D."/>
            <person name="Nellist C.F."/>
            <person name="Bates H."/>
            <person name="Vickerstaff R.J."/>
            <person name="Harrison R.J."/>
        </authorList>
    </citation>
    <scope>NUCLEOTIDE SEQUENCE</scope>
    <source>
        <strain evidence="1">4040</strain>
    </source>
</reference>
<proteinExistence type="predicted"/>
<dbReference type="Proteomes" id="UP000736787">
    <property type="component" value="Unassembled WGS sequence"/>
</dbReference>
<dbReference type="EMBL" id="RCMK01000056">
    <property type="protein sequence ID" value="KAG2951201.1"/>
    <property type="molecule type" value="Genomic_DNA"/>
</dbReference>
<gene>
    <name evidence="1" type="ORF">PC117_g3820</name>
</gene>
<name>A0A8T1E9H8_9STRA</name>
<evidence type="ECO:0000313" key="2">
    <source>
        <dbReference type="Proteomes" id="UP000736787"/>
    </source>
</evidence>
<sequence>MFGCGFAYSESSTYKQYWAQNFGRSNTEKVFVKWSIGQHN</sequence>
<dbReference type="AlphaFoldDB" id="A0A8T1E9H8"/>